<evidence type="ECO:0000313" key="3">
    <source>
        <dbReference type="EMBL" id="AWB07762.1"/>
    </source>
</evidence>
<dbReference type="InterPro" id="IPR029016">
    <property type="entry name" value="GAF-like_dom_sf"/>
</dbReference>
<feature type="compositionally biased region" description="Basic residues" evidence="1">
    <location>
        <begin position="280"/>
        <end position="289"/>
    </location>
</feature>
<dbReference type="Gene3D" id="3.30.450.40">
    <property type="match status" value="1"/>
</dbReference>
<feature type="domain" description="GAF" evidence="2">
    <location>
        <begin position="49"/>
        <end position="175"/>
    </location>
</feature>
<proteinExistence type="predicted"/>
<dbReference type="SUPFAM" id="SSF55781">
    <property type="entry name" value="GAF domain-like"/>
    <property type="match status" value="1"/>
</dbReference>
<feature type="compositionally biased region" description="Basic and acidic residues" evidence="1">
    <location>
        <begin position="428"/>
        <end position="440"/>
    </location>
</feature>
<feature type="compositionally biased region" description="Low complexity" evidence="1">
    <location>
        <begin position="176"/>
        <end position="186"/>
    </location>
</feature>
<evidence type="ECO:0000259" key="2">
    <source>
        <dbReference type="Pfam" id="PF01590"/>
    </source>
</evidence>
<keyword evidence="4" id="KW-1185">Reference proteome</keyword>
<accession>A0A2R4VTL8</accession>
<evidence type="ECO:0000313" key="4">
    <source>
        <dbReference type="Proteomes" id="UP000077405"/>
    </source>
</evidence>
<organism evidence="3 4">
    <name type="scientific">Azospirillum humicireducens</name>
    <dbReference type="NCBI Taxonomy" id="1226968"/>
    <lineage>
        <taxon>Bacteria</taxon>
        <taxon>Pseudomonadati</taxon>
        <taxon>Pseudomonadota</taxon>
        <taxon>Alphaproteobacteria</taxon>
        <taxon>Rhodospirillales</taxon>
        <taxon>Azospirillaceae</taxon>
        <taxon>Azospirillum</taxon>
    </lineage>
</organism>
<protein>
    <recommendedName>
        <fullName evidence="2">GAF domain-containing protein</fullName>
    </recommendedName>
</protein>
<keyword evidence="3" id="KW-0614">Plasmid</keyword>
<feature type="region of interest" description="Disordered" evidence="1">
    <location>
        <begin position="169"/>
        <end position="296"/>
    </location>
</feature>
<dbReference type="InterPro" id="IPR003018">
    <property type="entry name" value="GAF"/>
</dbReference>
<geneLocation type="plasmid" evidence="3 4">
    <name>pYZ2</name>
</geneLocation>
<sequence>MSSTPISLTGISPRHASDAVRLAEELARREKQHDLLARFGRAALRSTDVGALLQEATRLCADGLGAELCKALEWVRSADGDTSNGDRLLVRAGVGWHPGVVGSRTVGADLGSPAGFALKTGEPVISNDLGTESRFRCPALLAEHGVKSAITVIIHGEGDPFGVLEVDSRQGHQLHPAAARRPAARPGAPPFRPFTGDGRPDRTRAIRPRDDPDHRRRTGDARVARPLPAPRGLRRGAGGRRPDRPVDRPANPPARHPAGRDDATDRRLVGAVAAEGGTRSGRHPRHHHLLPPGEGAGPVAGCRRLFHQAGGLAAAAPRAERSQRTGSGHGACVDGGRRDPHPPGGGTGPRRLGRAGRRDGGGGVPPACRRPADRDPAGPLHRRTGRARLPQDAEPQSGLERHPRHRHGPPGHRPRRGRGTARPRPRHHPDDGRRIGRDDR</sequence>
<name>A0A2R4VTL8_9PROT</name>
<dbReference type="KEGG" id="ahu:A6A40_19975"/>
<dbReference type="Proteomes" id="UP000077405">
    <property type="component" value="Plasmid pYZ2"/>
</dbReference>
<gene>
    <name evidence="3" type="ORF">A6A40_19975</name>
</gene>
<feature type="compositionally biased region" description="Basic and acidic residues" evidence="1">
    <location>
        <begin position="258"/>
        <end position="268"/>
    </location>
</feature>
<reference evidence="3 4" key="1">
    <citation type="submission" date="2018-04" db="EMBL/GenBank/DDBJ databases">
        <title>Complete genome sequence of the nitrogen-fixing bacterium Azospirillum humicireducens type strain SgZ-5.</title>
        <authorList>
            <person name="Yu Z."/>
        </authorList>
    </citation>
    <scope>NUCLEOTIDE SEQUENCE [LARGE SCALE GENOMIC DNA]</scope>
    <source>
        <strain evidence="3 4">SgZ-5</strain>
        <plasmid evidence="3 4">pYZ2</plasmid>
    </source>
</reference>
<dbReference type="OrthoDB" id="9801651at2"/>
<feature type="compositionally biased region" description="Basic and acidic residues" evidence="1">
    <location>
        <begin position="198"/>
        <end position="223"/>
    </location>
</feature>
<dbReference type="AlphaFoldDB" id="A0A2R4VTL8"/>
<feature type="region of interest" description="Disordered" evidence="1">
    <location>
        <begin position="313"/>
        <end position="440"/>
    </location>
</feature>
<feature type="compositionally biased region" description="Basic residues" evidence="1">
    <location>
        <begin position="402"/>
        <end position="427"/>
    </location>
</feature>
<dbReference type="EMBL" id="CP028903">
    <property type="protein sequence ID" value="AWB07762.1"/>
    <property type="molecule type" value="Genomic_DNA"/>
</dbReference>
<evidence type="ECO:0000256" key="1">
    <source>
        <dbReference type="SAM" id="MobiDB-lite"/>
    </source>
</evidence>
<dbReference type="Pfam" id="PF01590">
    <property type="entry name" value="GAF"/>
    <property type="match status" value="1"/>
</dbReference>